<protein>
    <submittedName>
        <fullName evidence="1">Phenylacetate-CoA oxygenase, PaaH subunit</fullName>
    </submittedName>
</protein>
<dbReference type="PIRSF" id="PIRSF030200">
    <property type="entry name" value="PaaB"/>
    <property type="match status" value="1"/>
</dbReference>
<dbReference type="AlphaFoldDB" id="A0A2S9H2R0"/>
<proteinExistence type="predicted"/>
<evidence type="ECO:0000313" key="2">
    <source>
        <dbReference type="Proteomes" id="UP000237839"/>
    </source>
</evidence>
<dbReference type="EMBL" id="PUGF01000003">
    <property type="protein sequence ID" value="PRC94275.1"/>
    <property type="molecule type" value="Genomic_DNA"/>
</dbReference>
<dbReference type="Gene3D" id="3.10.20.520">
    <property type="entry name" value="Phenylacetic acid degradation B"/>
    <property type="match status" value="1"/>
</dbReference>
<dbReference type="OrthoDB" id="8593533at2"/>
<name>A0A2S9H2R0_9BURK</name>
<dbReference type="InterPro" id="IPR009359">
    <property type="entry name" value="PaaB"/>
</dbReference>
<organism evidence="1 2">
    <name type="scientific">Solimicrobium silvestre</name>
    <dbReference type="NCBI Taxonomy" id="2099400"/>
    <lineage>
        <taxon>Bacteria</taxon>
        <taxon>Pseudomonadati</taxon>
        <taxon>Pseudomonadota</taxon>
        <taxon>Betaproteobacteria</taxon>
        <taxon>Burkholderiales</taxon>
        <taxon>Oxalobacteraceae</taxon>
        <taxon>Solimicrobium</taxon>
    </lineage>
</organism>
<dbReference type="Pfam" id="PF06243">
    <property type="entry name" value="PaaB"/>
    <property type="match status" value="1"/>
</dbReference>
<dbReference type="Proteomes" id="UP000237839">
    <property type="component" value="Unassembled WGS sequence"/>
</dbReference>
<dbReference type="RefSeq" id="WP_105530607.1">
    <property type="nucleotide sequence ID" value="NZ_PUGF01000003.1"/>
</dbReference>
<dbReference type="InterPro" id="IPR038693">
    <property type="entry name" value="PaaB_sf"/>
</dbReference>
<accession>A0A2S9H2R0</accession>
<comment type="caution">
    <text evidence="1">The sequence shown here is derived from an EMBL/GenBank/DDBJ whole genome shotgun (WGS) entry which is preliminary data.</text>
</comment>
<reference evidence="1 2" key="1">
    <citation type="submission" date="2018-02" db="EMBL/GenBank/DDBJ databases">
        <title>Solimicrobium silvestre gen. nov., sp. nov., isolated from alpine forest soil.</title>
        <authorList>
            <person name="Margesin R."/>
            <person name="Albuquerque L."/>
            <person name="Zhang D.-C."/>
            <person name="Froufe H.J.C."/>
            <person name="Severino R."/>
            <person name="Roxo I."/>
            <person name="Egas C."/>
            <person name="Da Costa M.S."/>
        </authorList>
    </citation>
    <scope>NUCLEOTIDE SEQUENCE [LARGE SCALE GENOMIC DNA]</scope>
    <source>
        <strain evidence="1 2">S20-91</strain>
    </source>
</reference>
<dbReference type="NCBIfam" id="TIGR02157">
    <property type="entry name" value="PA_CoA_Oxy2"/>
    <property type="match status" value="1"/>
</dbReference>
<keyword evidence="2" id="KW-1185">Reference proteome</keyword>
<evidence type="ECO:0000313" key="1">
    <source>
        <dbReference type="EMBL" id="PRC94275.1"/>
    </source>
</evidence>
<gene>
    <name evidence="1" type="ORF">S2091_0896</name>
</gene>
<sequence length="93" mass="10462">MSDAQLWEVFVRSQNGLAHRHIGSVRASDAQSALQHARDVYMRRGEGISIWLVASKYLVISPPDERAAWLASSEDKGFRLPTFFSVPEGVQYL</sequence>